<dbReference type="PROSITE" id="PS00518">
    <property type="entry name" value="ZF_RING_1"/>
    <property type="match status" value="1"/>
</dbReference>
<evidence type="ECO:0000256" key="4">
    <source>
        <dbReference type="PROSITE-ProRule" id="PRU00175"/>
    </source>
</evidence>
<proteinExistence type="predicted"/>
<feature type="domain" description="RING-type" evidence="5">
    <location>
        <begin position="29"/>
        <end position="65"/>
    </location>
</feature>
<keyword evidence="1" id="KW-0479">Metal-binding</keyword>
<dbReference type="PROSITE" id="PS50089">
    <property type="entry name" value="ZF_RING_2"/>
    <property type="match status" value="1"/>
</dbReference>
<dbReference type="Proteomes" id="UP000694541">
    <property type="component" value="Unplaced"/>
</dbReference>
<dbReference type="InterPro" id="IPR017907">
    <property type="entry name" value="Znf_RING_CS"/>
</dbReference>
<dbReference type="SUPFAM" id="SSF57850">
    <property type="entry name" value="RING/U-box"/>
    <property type="match status" value="1"/>
</dbReference>
<dbReference type="Ensembl" id="ENSANIT00000014468.1">
    <property type="protein sequence ID" value="ENSANIP00000013984.1"/>
    <property type="gene ID" value="ENSANIG00000009500.1"/>
</dbReference>
<reference evidence="6" key="1">
    <citation type="submission" date="2025-08" db="UniProtKB">
        <authorList>
            <consortium name="Ensembl"/>
        </authorList>
    </citation>
    <scope>IDENTIFICATION</scope>
</reference>
<keyword evidence="3" id="KW-0862">Zinc</keyword>
<evidence type="ECO:0000313" key="7">
    <source>
        <dbReference type="Proteomes" id="UP000694541"/>
    </source>
</evidence>
<name>A0A8B9MXI0_9AVES</name>
<accession>A0A8B9MXI0</accession>
<dbReference type="AlphaFoldDB" id="A0A8B9MXI0"/>
<organism evidence="6 7">
    <name type="scientific">Accipiter nisus</name>
    <name type="common">Eurasian sparrowhawk</name>
    <dbReference type="NCBI Taxonomy" id="211598"/>
    <lineage>
        <taxon>Eukaryota</taxon>
        <taxon>Metazoa</taxon>
        <taxon>Chordata</taxon>
        <taxon>Craniata</taxon>
        <taxon>Vertebrata</taxon>
        <taxon>Euteleostomi</taxon>
        <taxon>Archelosauria</taxon>
        <taxon>Archosauria</taxon>
        <taxon>Dinosauria</taxon>
        <taxon>Saurischia</taxon>
        <taxon>Theropoda</taxon>
        <taxon>Coelurosauria</taxon>
        <taxon>Aves</taxon>
        <taxon>Neognathae</taxon>
        <taxon>Neoaves</taxon>
        <taxon>Telluraves</taxon>
        <taxon>Accipitrimorphae</taxon>
        <taxon>Accipitriformes</taxon>
        <taxon>Accipitridae</taxon>
        <taxon>Accipitrinae</taxon>
        <taxon>Accipiter</taxon>
    </lineage>
</organism>
<evidence type="ECO:0000259" key="5">
    <source>
        <dbReference type="PROSITE" id="PS50089"/>
    </source>
</evidence>
<dbReference type="InterPro" id="IPR013083">
    <property type="entry name" value="Znf_RING/FYVE/PHD"/>
</dbReference>
<protein>
    <recommendedName>
        <fullName evidence="5">RING-type domain-containing protein</fullName>
    </recommendedName>
</protein>
<evidence type="ECO:0000256" key="2">
    <source>
        <dbReference type="ARBA" id="ARBA00022771"/>
    </source>
</evidence>
<evidence type="ECO:0000256" key="1">
    <source>
        <dbReference type="ARBA" id="ARBA00022723"/>
    </source>
</evidence>
<dbReference type="Pfam" id="PF00097">
    <property type="entry name" value="zf-C3HC4"/>
    <property type="match status" value="1"/>
</dbReference>
<sequence length="115" mass="12743">MLCIWCKSELKKLTLASFSINAMKGVKECKSCLREITDPAELPCSHIFCARCILEWTNKQCKICKEEFPEDYTPTASEATRYPGAGKNLPVSSVFVLNIGTEDAGHQAGKRGKRA</sequence>
<dbReference type="SMART" id="SM00184">
    <property type="entry name" value="RING"/>
    <property type="match status" value="1"/>
</dbReference>
<dbReference type="GO" id="GO:0008270">
    <property type="term" value="F:zinc ion binding"/>
    <property type="evidence" value="ECO:0007669"/>
    <property type="project" value="UniProtKB-KW"/>
</dbReference>
<dbReference type="InterPro" id="IPR001841">
    <property type="entry name" value="Znf_RING"/>
</dbReference>
<dbReference type="InterPro" id="IPR018957">
    <property type="entry name" value="Znf_C3HC4_RING-type"/>
</dbReference>
<keyword evidence="7" id="KW-1185">Reference proteome</keyword>
<keyword evidence="2 4" id="KW-0863">Zinc-finger</keyword>
<reference evidence="6" key="2">
    <citation type="submission" date="2025-09" db="UniProtKB">
        <authorList>
            <consortium name="Ensembl"/>
        </authorList>
    </citation>
    <scope>IDENTIFICATION</scope>
</reference>
<dbReference type="Gene3D" id="3.30.40.10">
    <property type="entry name" value="Zinc/RING finger domain, C3HC4 (zinc finger)"/>
    <property type="match status" value="1"/>
</dbReference>
<evidence type="ECO:0000256" key="3">
    <source>
        <dbReference type="ARBA" id="ARBA00022833"/>
    </source>
</evidence>
<evidence type="ECO:0000313" key="6">
    <source>
        <dbReference type="Ensembl" id="ENSANIP00000013984.1"/>
    </source>
</evidence>